<evidence type="ECO:0000313" key="2">
    <source>
        <dbReference type="Proteomes" id="UP000826188"/>
    </source>
</evidence>
<dbReference type="Proteomes" id="UP000826188">
    <property type="component" value="Unassembled WGS sequence"/>
</dbReference>
<protein>
    <recommendedName>
        <fullName evidence="3">Lipocalin-like domain-containing protein</fullName>
    </recommendedName>
</protein>
<accession>A0ABS6X3T0</accession>
<evidence type="ECO:0008006" key="3">
    <source>
        <dbReference type="Google" id="ProtNLM"/>
    </source>
</evidence>
<sequence>MKYSDIFSLLLISSTVCSCNPTEQEIIGTYTSPSKKQNIDTLSLFPNGTYSRKLYSTKDGHLIFNNSDLWKYDQNGHIILYSYLLDDDRDYRKEVIEYFTITSSLPVKKRFFSTIKIDCCIENEDIPYYKIKN</sequence>
<dbReference type="EMBL" id="JAHWGL010000101">
    <property type="protein sequence ID" value="MBW3130501.1"/>
    <property type="molecule type" value="Genomic_DNA"/>
</dbReference>
<gene>
    <name evidence="1" type="ORF">KYK14_18205</name>
</gene>
<organism evidence="1 2">
    <name type="scientific">Hymenobacter profundi</name>
    <dbReference type="NCBI Taxonomy" id="1982110"/>
    <lineage>
        <taxon>Bacteria</taxon>
        <taxon>Pseudomonadati</taxon>
        <taxon>Bacteroidota</taxon>
        <taxon>Cytophagia</taxon>
        <taxon>Cytophagales</taxon>
        <taxon>Hymenobacteraceae</taxon>
        <taxon>Hymenobacter</taxon>
    </lineage>
</organism>
<dbReference type="PROSITE" id="PS51257">
    <property type="entry name" value="PROKAR_LIPOPROTEIN"/>
    <property type="match status" value="1"/>
</dbReference>
<keyword evidence="2" id="KW-1185">Reference proteome</keyword>
<name>A0ABS6X3T0_9BACT</name>
<proteinExistence type="predicted"/>
<evidence type="ECO:0000313" key="1">
    <source>
        <dbReference type="EMBL" id="MBW3130501.1"/>
    </source>
</evidence>
<comment type="caution">
    <text evidence="1">The sequence shown here is derived from an EMBL/GenBank/DDBJ whole genome shotgun (WGS) entry which is preliminary data.</text>
</comment>
<reference evidence="1 2" key="1">
    <citation type="submission" date="2021-07" db="EMBL/GenBank/DDBJ databases">
        <title>Hymenobacter profundi sp. nov., isolated from deep-sea water.</title>
        <authorList>
            <person name="Kim M.K."/>
        </authorList>
    </citation>
    <scope>NUCLEOTIDE SEQUENCE [LARGE SCALE GENOMIC DNA]</scope>
    <source>
        <strain evidence="1 2">M2</strain>
    </source>
</reference>
<dbReference type="RefSeq" id="WP_219160811.1">
    <property type="nucleotide sequence ID" value="NZ_JAHWGL010000101.1"/>
</dbReference>